<dbReference type="Gene3D" id="3.40.1350.10">
    <property type="match status" value="1"/>
</dbReference>
<name>A0A3E0L2L6_9CHRO</name>
<dbReference type="InterPro" id="IPR011335">
    <property type="entry name" value="Restrct_endonuc-II-like"/>
</dbReference>
<dbReference type="AlphaFoldDB" id="A0A3E0L2L6"/>
<dbReference type="InterPro" id="IPR014919">
    <property type="entry name" value="XisH"/>
</dbReference>
<gene>
    <name evidence="1" type="ORF">DWQ54_12545</name>
</gene>
<comment type="caution">
    <text evidence="1">The sequence shown here is derived from an EMBL/GenBank/DDBJ whole genome shotgun (WGS) entry which is preliminary data.</text>
</comment>
<dbReference type="EMBL" id="QQWC01000003">
    <property type="protein sequence ID" value="REJ41758.1"/>
    <property type="molecule type" value="Genomic_DNA"/>
</dbReference>
<evidence type="ECO:0000313" key="2">
    <source>
        <dbReference type="Proteomes" id="UP000256873"/>
    </source>
</evidence>
<reference evidence="1 2" key="1">
    <citation type="submission" date="2017-10" db="EMBL/GenBank/DDBJ databases">
        <title>A large-scale comparative metagenomic study reveals the eutrophication-driven functional interactions in six Microcystis-epibionts communities.</title>
        <authorList>
            <person name="Li Q."/>
            <person name="Lin F."/>
        </authorList>
    </citation>
    <scope>NUCLEOTIDE SEQUENCE [LARGE SCALE GENOMIC DNA]</scope>
    <source>
        <strain evidence="1">TF09</strain>
    </source>
</reference>
<dbReference type="InterPro" id="IPR011856">
    <property type="entry name" value="tRNA_endonuc-like_dom_sf"/>
</dbReference>
<dbReference type="CDD" id="cd22366">
    <property type="entry name" value="XisH-like"/>
    <property type="match status" value="1"/>
</dbReference>
<dbReference type="SUPFAM" id="SSF52980">
    <property type="entry name" value="Restriction endonuclease-like"/>
    <property type="match status" value="1"/>
</dbReference>
<proteinExistence type="predicted"/>
<dbReference type="Proteomes" id="UP000256873">
    <property type="component" value="Unassembled WGS sequence"/>
</dbReference>
<accession>A0A3E0L2L6</accession>
<dbReference type="GO" id="GO:0003676">
    <property type="term" value="F:nucleic acid binding"/>
    <property type="evidence" value="ECO:0007669"/>
    <property type="project" value="InterPro"/>
</dbReference>
<protein>
    <submittedName>
        <fullName evidence="1">XisH protein</fullName>
    </submittedName>
</protein>
<sequence>MPAKDIYHEAVKNALIKDGWSILADPYKIKYKDAELFADLAAEKPLAAERNGRKIVVEIKSFLSPSPMRDFEIALGQYILYRNLISLTEPEYQIYLAIKDSIYENFFQRESIQDILKINQLLLLVVEMEKEKILQWID</sequence>
<evidence type="ECO:0000313" key="1">
    <source>
        <dbReference type="EMBL" id="REJ41758.1"/>
    </source>
</evidence>
<dbReference type="Pfam" id="PF08814">
    <property type="entry name" value="XisH"/>
    <property type="match status" value="1"/>
</dbReference>
<organism evidence="1 2">
    <name type="scientific">Microcystis flos-aquae TF09</name>
    <dbReference type="NCBI Taxonomy" id="2060473"/>
    <lineage>
        <taxon>Bacteria</taxon>
        <taxon>Bacillati</taxon>
        <taxon>Cyanobacteriota</taxon>
        <taxon>Cyanophyceae</taxon>
        <taxon>Oscillatoriophycideae</taxon>
        <taxon>Chroococcales</taxon>
        <taxon>Microcystaceae</taxon>
        <taxon>Microcystis</taxon>
    </lineage>
</organism>